<dbReference type="RefSeq" id="WP_019820774.1">
    <property type="nucleotide sequence ID" value="NZ_AJZD02000300.1"/>
</dbReference>
<comment type="caution">
    <text evidence="1">The sequence shown here is derived from an EMBL/GenBank/DDBJ whole genome shotgun (WGS) entry which is preliminary data.</text>
</comment>
<organism evidence="1 2">
    <name type="scientific">Vibrio splendidus 12E03</name>
    <dbReference type="NCBI Taxonomy" id="1191305"/>
    <lineage>
        <taxon>Bacteria</taxon>
        <taxon>Pseudomonadati</taxon>
        <taxon>Pseudomonadota</taxon>
        <taxon>Gammaproteobacteria</taxon>
        <taxon>Vibrionales</taxon>
        <taxon>Vibrionaceae</taxon>
        <taxon>Vibrio</taxon>
    </lineage>
</organism>
<accession>A0A1E5FDE3</accession>
<dbReference type="AlphaFoldDB" id="A0A1E5FDE3"/>
<proteinExistence type="predicted"/>
<dbReference type="Proteomes" id="UP000094802">
    <property type="component" value="Unassembled WGS sequence"/>
</dbReference>
<protein>
    <submittedName>
        <fullName evidence="1">Uncharacterized protein</fullName>
    </submittedName>
</protein>
<name>A0A1E5FDE3_VIBSP</name>
<dbReference type="EMBL" id="AJZD02000300">
    <property type="protein sequence ID" value="OEF87208.1"/>
    <property type="molecule type" value="Genomic_DNA"/>
</dbReference>
<reference evidence="1 2" key="1">
    <citation type="journal article" date="2012" name="Science">
        <title>Ecological populations of bacteria act as socially cohesive units of antibiotic production and resistance.</title>
        <authorList>
            <person name="Cordero O.X."/>
            <person name="Wildschutte H."/>
            <person name="Kirkup B."/>
            <person name="Proehl S."/>
            <person name="Ngo L."/>
            <person name="Hussain F."/>
            <person name="Le Roux F."/>
            <person name="Mincer T."/>
            <person name="Polz M.F."/>
        </authorList>
    </citation>
    <scope>NUCLEOTIDE SEQUENCE [LARGE SCALE GENOMIC DNA]</scope>
    <source>
        <strain evidence="1 2">12E03</strain>
    </source>
</reference>
<sequence length="86" mass="9856">MSKKDKLLELLNMSKAADDAIIQIMVARHPNFSSKELKGKKLRQCIDEYLKAVYERAGQEEFNLIMNYRDPSINTGGLTGVLRRLK</sequence>
<evidence type="ECO:0000313" key="2">
    <source>
        <dbReference type="Proteomes" id="UP000094802"/>
    </source>
</evidence>
<gene>
    <name evidence="1" type="ORF">A142_09530</name>
</gene>
<evidence type="ECO:0000313" key="1">
    <source>
        <dbReference type="EMBL" id="OEF87208.1"/>
    </source>
</evidence>